<dbReference type="Proteomes" id="UP000318582">
    <property type="component" value="Unassembled WGS sequence"/>
</dbReference>
<feature type="compositionally biased region" description="Basic and acidic residues" evidence="1">
    <location>
        <begin position="9"/>
        <end position="30"/>
    </location>
</feature>
<gene>
    <name evidence="2" type="ORF">PhCBS80983_g05897</name>
</gene>
<keyword evidence="3" id="KW-1185">Reference proteome</keyword>
<proteinExistence type="predicted"/>
<name>A0A507DTE5_9FUNG</name>
<evidence type="ECO:0000313" key="2">
    <source>
        <dbReference type="EMBL" id="TPX54495.1"/>
    </source>
</evidence>
<reference evidence="2 3" key="1">
    <citation type="journal article" date="2019" name="Sci. Rep.">
        <title>Comparative genomics of chytrid fungi reveal insights into the obligate biotrophic and pathogenic lifestyle of Synchytrium endobioticum.</title>
        <authorList>
            <person name="van de Vossenberg B.T.L.H."/>
            <person name="Warris S."/>
            <person name="Nguyen H.D.T."/>
            <person name="van Gent-Pelzer M.P.E."/>
            <person name="Joly D.L."/>
            <person name="van de Geest H.C."/>
            <person name="Bonants P.J.M."/>
            <person name="Smith D.S."/>
            <person name="Levesque C.A."/>
            <person name="van der Lee T.A.J."/>
        </authorList>
    </citation>
    <scope>NUCLEOTIDE SEQUENCE [LARGE SCALE GENOMIC DNA]</scope>
    <source>
        <strain evidence="2 3">CBS 809.83</strain>
    </source>
</reference>
<accession>A0A507DTE5</accession>
<protein>
    <submittedName>
        <fullName evidence="2">Uncharacterized protein</fullName>
    </submittedName>
</protein>
<dbReference type="AlphaFoldDB" id="A0A507DTE5"/>
<feature type="compositionally biased region" description="Polar residues" evidence="1">
    <location>
        <begin position="36"/>
        <end position="49"/>
    </location>
</feature>
<comment type="caution">
    <text evidence="2">The sequence shown here is derived from an EMBL/GenBank/DDBJ whole genome shotgun (WGS) entry which is preliminary data.</text>
</comment>
<feature type="compositionally biased region" description="Basic and acidic residues" evidence="1">
    <location>
        <begin position="54"/>
        <end position="75"/>
    </location>
</feature>
<sequence length="82" mass="8871">MSSTGNTYHPKDHGGLKKDGTPDSRVKQDNIDESQADNAQSYSDSSDASGDNYKPTEHGGLKKDGTRDNRVKDDNVTAEADE</sequence>
<evidence type="ECO:0000256" key="1">
    <source>
        <dbReference type="SAM" id="MobiDB-lite"/>
    </source>
</evidence>
<evidence type="ECO:0000313" key="3">
    <source>
        <dbReference type="Proteomes" id="UP000318582"/>
    </source>
</evidence>
<feature type="region of interest" description="Disordered" evidence="1">
    <location>
        <begin position="1"/>
        <end position="82"/>
    </location>
</feature>
<dbReference type="EMBL" id="QEAQ01000152">
    <property type="protein sequence ID" value="TPX54495.1"/>
    <property type="molecule type" value="Genomic_DNA"/>
</dbReference>
<organism evidence="2 3">
    <name type="scientific">Powellomyces hirtus</name>
    <dbReference type="NCBI Taxonomy" id="109895"/>
    <lineage>
        <taxon>Eukaryota</taxon>
        <taxon>Fungi</taxon>
        <taxon>Fungi incertae sedis</taxon>
        <taxon>Chytridiomycota</taxon>
        <taxon>Chytridiomycota incertae sedis</taxon>
        <taxon>Chytridiomycetes</taxon>
        <taxon>Spizellomycetales</taxon>
        <taxon>Powellomycetaceae</taxon>
        <taxon>Powellomyces</taxon>
    </lineage>
</organism>